<evidence type="ECO:0000256" key="1">
    <source>
        <dbReference type="SAM" id="MobiDB-lite"/>
    </source>
</evidence>
<gene>
    <name evidence="2" type="ORF">M427DRAFT_497481</name>
</gene>
<accession>A0A139AFQ5</accession>
<keyword evidence="3" id="KW-1185">Reference proteome</keyword>
<protein>
    <submittedName>
        <fullName evidence="2">Uncharacterized protein</fullName>
    </submittedName>
</protein>
<dbReference type="Proteomes" id="UP000070544">
    <property type="component" value="Unassembled WGS sequence"/>
</dbReference>
<evidence type="ECO:0000313" key="2">
    <source>
        <dbReference type="EMBL" id="KXS15243.1"/>
    </source>
</evidence>
<feature type="region of interest" description="Disordered" evidence="1">
    <location>
        <begin position="268"/>
        <end position="316"/>
    </location>
</feature>
<feature type="region of interest" description="Disordered" evidence="1">
    <location>
        <begin position="234"/>
        <end position="256"/>
    </location>
</feature>
<evidence type="ECO:0000313" key="3">
    <source>
        <dbReference type="Proteomes" id="UP000070544"/>
    </source>
</evidence>
<dbReference type="OrthoDB" id="2316821at2759"/>
<feature type="compositionally biased region" description="Polar residues" evidence="1">
    <location>
        <begin position="243"/>
        <end position="255"/>
    </location>
</feature>
<proteinExistence type="predicted"/>
<organism evidence="2 3">
    <name type="scientific">Gonapodya prolifera (strain JEL478)</name>
    <name type="common">Monoblepharis prolifera</name>
    <dbReference type="NCBI Taxonomy" id="1344416"/>
    <lineage>
        <taxon>Eukaryota</taxon>
        <taxon>Fungi</taxon>
        <taxon>Fungi incertae sedis</taxon>
        <taxon>Chytridiomycota</taxon>
        <taxon>Chytridiomycota incertae sedis</taxon>
        <taxon>Monoblepharidomycetes</taxon>
        <taxon>Monoblepharidales</taxon>
        <taxon>Gonapodyaceae</taxon>
        <taxon>Gonapodya</taxon>
    </lineage>
</organism>
<dbReference type="AlphaFoldDB" id="A0A139AFQ5"/>
<dbReference type="EMBL" id="KQ965763">
    <property type="protein sequence ID" value="KXS15243.1"/>
    <property type="molecule type" value="Genomic_DNA"/>
</dbReference>
<reference evidence="2 3" key="1">
    <citation type="journal article" date="2015" name="Genome Biol. Evol.">
        <title>Phylogenomic analyses indicate that early fungi evolved digesting cell walls of algal ancestors of land plants.</title>
        <authorList>
            <person name="Chang Y."/>
            <person name="Wang S."/>
            <person name="Sekimoto S."/>
            <person name="Aerts A.L."/>
            <person name="Choi C."/>
            <person name="Clum A."/>
            <person name="LaButti K.M."/>
            <person name="Lindquist E.A."/>
            <person name="Yee Ngan C."/>
            <person name="Ohm R.A."/>
            <person name="Salamov A.A."/>
            <person name="Grigoriev I.V."/>
            <person name="Spatafora J.W."/>
            <person name="Berbee M.L."/>
        </authorList>
    </citation>
    <scope>NUCLEOTIDE SEQUENCE [LARGE SCALE GENOMIC DNA]</scope>
    <source>
        <strain evidence="2 3">JEL478</strain>
    </source>
</reference>
<sequence>MDRTAQNAQLIAAIESGGHISEISRMLAAGASPRARKIVVLRARVRVDDAATPENGRPAWEWREDAVECEGPLALAVLRRRGDVVRALLSQRGSIGLVNGPVEWRVANWAIGARLWTRREWEQTRWFWTVRFPNALHLASGTGGTLTRWDGHKLVCPTEDYVVEVNLKGGVVQIVHPVGRDQAAVEVRLKWPGLGVMGSLVAKGARMEWKPTGPVEGPVKKSALLWGEMAAGRSSMESGSSSWATTIGGTESPVPTNYGVVEIVDHRETDRRTHHATLPQYTAPAARDLAASTEDSESDDKSSTSEWSTIPEDHDANGAAPAAEAVLEMVPVITGTNPQTNTTDDEAEEELQLNFDIISITEPANVDIDVDAPSSSGATWRRSESVVSLVPIAGACTVTEFGLVECNMGAAAVRVAVARVESASGGDVGVSWVKGGSGVCGCVMYRFFVVRDTVVHVVPGTQRRSRACGAL</sequence>
<name>A0A139AFQ5_GONPJ</name>